<gene>
    <name evidence="1" type="ORF">IL45_01615</name>
    <name evidence="2" type="ORF">LY02_02643</name>
</gene>
<proteinExistence type="predicted"/>
<keyword evidence="4" id="KW-1185">Reference proteome</keyword>
<evidence type="ECO:0000313" key="4">
    <source>
        <dbReference type="Proteomes" id="UP000239997"/>
    </source>
</evidence>
<dbReference type="RefSeq" id="WP_036579464.1">
    <property type="nucleotide sequence ID" value="NZ_JPJI01000012.1"/>
</dbReference>
<dbReference type="Proteomes" id="UP000239997">
    <property type="component" value="Unassembled WGS sequence"/>
</dbReference>
<dbReference type="PROSITE" id="PS51257">
    <property type="entry name" value="PROKAR_LIPOPROTEIN"/>
    <property type="match status" value="1"/>
</dbReference>
<dbReference type="EMBL" id="PVNA01000007">
    <property type="protein sequence ID" value="PRX12233.1"/>
    <property type="molecule type" value="Genomic_DNA"/>
</dbReference>
<evidence type="ECO:0000313" key="1">
    <source>
        <dbReference type="EMBL" id="KEZ94344.1"/>
    </source>
</evidence>
<evidence type="ECO:0000313" key="2">
    <source>
        <dbReference type="EMBL" id="PRX12233.1"/>
    </source>
</evidence>
<reference evidence="1 3" key="1">
    <citation type="submission" date="2014-07" db="EMBL/GenBank/DDBJ databases">
        <title>Draft genome sequence of Nonlabens ulvanivorans, an ulvan degrading bacterium.</title>
        <authorList>
            <person name="Kopel M."/>
            <person name="Helbert W."/>
            <person name="Henrissat B."/>
            <person name="Doniger T."/>
            <person name="Banin E."/>
        </authorList>
    </citation>
    <scope>NUCLEOTIDE SEQUENCE [LARGE SCALE GENOMIC DNA]</scope>
    <source>
        <strain evidence="1 3">PLR</strain>
    </source>
</reference>
<name>A0A084JZG0_NONUL</name>
<protein>
    <submittedName>
        <fullName evidence="1">Uncharacterized protein</fullName>
    </submittedName>
</protein>
<dbReference type="Proteomes" id="UP000028531">
    <property type="component" value="Unassembled WGS sequence"/>
</dbReference>
<dbReference type="EMBL" id="JPJI01000012">
    <property type="protein sequence ID" value="KEZ94344.1"/>
    <property type="molecule type" value="Genomic_DNA"/>
</dbReference>
<sequence length="85" mass="9534">MRLDVTNNAESLSKNETHRDVLYPSALLTACTVNYEEGSGPQNGNTVVRHTKHYYLDAQRINSTIGTAKDLGLHPTERDWFASLE</sequence>
<comment type="caution">
    <text evidence="1">The sequence shown here is derived from an EMBL/GenBank/DDBJ whole genome shotgun (WGS) entry which is preliminary data.</text>
</comment>
<evidence type="ECO:0000313" key="3">
    <source>
        <dbReference type="Proteomes" id="UP000028531"/>
    </source>
</evidence>
<organism evidence="1 3">
    <name type="scientific">Nonlabens ulvanivorans</name>
    <name type="common">Persicivirga ulvanivorans</name>
    <dbReference type="NCBI Taxonomy" id="906888"/>
    <lineage>
        <taxon>Bacteria</taxon>
        <taxon>Pseudomonadati</taxon>
        <taxon>Bacteroidota</taxon>
        <taxon>Flavobacteriia</taxon>
        <taxon>Flavobacteriales</taxon>
        <taxon>Flavobacteriaceae</taxon>
        <taxon>Nonlabens</taxon>
    </lineage>
</organism>
<dbReference type="AlphaFoldDB" id="A0A084JZG0"/>
<reference evidence="2 4" key="2">
    <citation type="submission" date="2018-03" db="EMBL/GenBank/DDBJ databases">
        <title>Genomic Encyclopedia of Archaeal and Bacterial Type Strains, Phase II (KMG-II): from individual species to whole genera.</title>
        <authorList>
            <person name="Goeker M."/>
        </authorList>
    </citation>
    <scope>NUCLEOTIDE SEQUENCE [LARGE SCALE GENOMIC DNA]</scope>
    <source>
        <strain evidence="2 4">DSM 22727</strain>
    </source>
</reference>
<accession>A0A084JZG0</accession>